<accession>A0A7X5X552</accession>
<name>A0A7X5X552_STRMQ</name>
<reference evidence="2 3" key="1">
    <citation type="submission" date="2020-02" db="EMBL/GenBank/DDBJ databases">
        <title>Streptomyces malaysiensis DSM14702 (JHCC583434, PFL_A843) Genome sequencing and assembly.</title>
        <authorList>
            <person name="Samborskyy M."/>
        </authorList>
    </citation>
    <scope>NUCLEOTIDE SEQUENCE [LARGE SCALE GENOMIC DNA]</scope>
    <source>
        <strain evidence="2 3">DSM 14702</strain>
    </source>
</reference>
<evidence type="ECO:0000313" key="3">
    <source>
        <dbReference type="Proteomes" id="UP000536624"/>
    </source>
</evidence>
<dbReference type="EMBL" id="JAALLH010000001">
    <property type="protein sequence ID" value="NIY65621.1"/>
    <property type="molecule type" value="Genomic_DNA"/>
</dbReference>
<organism evidence="2 3">
    <name type="scientific">Streptomyces malaysiensis</name>
    <dbReference type="NCBI Taxonomy" id="92644"/>
    <lineage>
        <taxon>Bacteria</taxon>
        <taxon>Bacillati</taxon>
        <taxon>Actinomycetota</taxon>
        <taxon>Actinomycetes</taxon>
        <taxon>Kitasatosporales</taxon>
        <taxon>Streptomycetaceae</taxon>
        <taxon>Streptomyces</taxon>
        <taxon>Streptomyces violaceusniger group</taxon>
    </lineage>
</organism>
<dbReference type="AlphaFoldDB" id="A0A7X5X552"/>
<sequence>MANSALARSLLASEEATTTEARHSRLARLPAVLVYALESSAPRRKRAVAVRSWALSRSGLIWRSASVPGV</sequence>
<comment type="caution">
    <text evidence="2">The sequence shown here is derived from an EMBL/GenBank/DDBJ whole genome shotgun (WGS) entry which is preliminary data.</text>
</comment>
<gene>
    <name evidence="2" type="ORF">SMALB_3626</name>
</gene>
<dbReference type="Proteomes" id="UP000536624">
    <property type="component" value="Unassembled WGS sequence"/>
</dbReference>
<protein>
    <submittedName>
        <fullName evidence="2">Uncharacterized protein</fullName>
    </submittedName>
</protein>
<proteinExistence type="predicted"/>
<feature type="region of interest" description="Disordered" evidence="1">
    <location>
        <begin position="1"/>
        <end position="22"/>
    </location>
</feature>
<evidence type="ECO:0000313" key="2">
    <source>
        <dbReference type="EMBL" id="NIY65621.1"/>
    </source>
</evidence>
<evidence type="ECO:0000256" key="1">
    <source>
        <dbReference type="SAM" id="MobiDB-lite"/>
    </source>
</evidence>
<feature type="compositionally biased region" description="Low complexity" evidence="1">
    <location>
        <begin position="1"/>
        <end position="13"/>
    </location>
</feature>